<accession>V2TZW5</accession>
<dbReference type="OrthoDB" id="6940327at2"/>
<comment type="caution">
    <text evidence="1">The sequence shown here is derived from an EMBL/GenBank/DDBJ whole genome shotgun (WGS) entry which is preliminary data.</text>
</comment>
<name>V2TZW5_9GAMM</name>
<proteinExistence type="predicted"/>
<dbReference type="PATRIC" id="fig|1341683.3.peg.2960"/>
<dbReference type="AlphaFoldDB" id="V2TZW5"/>
<dbReference type="EMBL" id="AYEU01000015">
    <property type="protein sequence ID" value="ESK47518.1"/>
    <property type="molecule type" value="Genomic_DNA"/>
</dbReference>
<sequence>MIPDSNNYNPDPSYLRYLVDKANVSQRKAAHIIGITERTMRYYMSDTASETYRKAPYAVQFALESLAGEWLGKEFKP</sequence>
<dbReference type="HOGENOM" id="CLU_188432_0_0_6"/>
<evidence type="ECO:0000313" key="1">
    <source>
        <dbReference type="EMBL" id="ESK47518.1"/>
    </source>
</evidence>
<reference evidence="1 2" key="1">
    <citation type="submission" date="2013-10" db="EMBL/GenBank/DDBJ databases">
        <title>The Genome Sequence of Acinetobacter brisouii CIP 110357.</title>
        <authorList>
            <consortium name="The Broad Institute Genomics Platform"/>
            <consortium name="The Broad Institute Genome Sequencing Center for Infectious Disease"/>
            <person name="Cerqueira G."/>
            <person name="Feldgarden M."/>
            <person name="Courvalin P."/>
            <person name="Grillot-Courvalin C."/>
            <person name="Clermont D."/>
            <person name="Rocha E."/>
            <person name="Yoon E.-J."/>
            <person name="Nemec A."/>
            <person name="Young S.K."/>
            <person name="Zeng Q."/>
            <person name="Gargeya S."/>
            <person name="Fitzgerald M."/>
            <person name="Abouelleil A."/>
            <person name="Alvarado L."/>
            <person name="Berlin A.M."/>
            <person name="Chapman S.B."/>
            <person name="Gainer-Dewar J."/>
            <person name="Goldberg J."/>
            <person name="Gnerre S."/>
            <person name="Griggs A."/>
            <person name="Gujja S."/>
            <person name="Hansen M."/>
            <person name="Howarth C."/>
            <person name="Imamovic A."/>
            <person name="Ireland A."/>
            <person name="Larimer J."/>
            <person name="McCowan C."/>
            <person name="Murphy C."/>
            <person name="Pearson M."/>
            <person name="Poon T.W."/>
            <person name="Priest M."/>
            <person name="Roberts A."/>
            <person name="Saif S."/>
            <person name="Shea T."/>
            <person name="Sykes S."/>
            <person name="Wortman J."/>
            <person name="Nusbaum C."/>
            <person name="Birren B."/>
        </authorList>
    </citation>
    <scope>NUCLEOTIDE SEQUENCE [LARGE SCALE GENOMIC DNA]</scope>
    <source>
        <strain evidence="1 2">CIP 110357</strain>
    </source>
</reference>
<keyword evidence="2" id="KW-1185">Reference proteome</keyword>
<dbReference type="Proteomes" id="UP000018418">
    <property type="component" value="Unassembled WGS sequence"/>
</dbReference>
<evidence type="ECO:0008006" key="3">
    <source>
        <dbReference type="Google" id="ProtNLM"/>
    </source>
</evidence>
<organism evidence="1 2">
    <name type="scientific">Acinetobacter brisouii CIP 110357</name>
    <dbReference type="NCBI Taxonomy" id="1341683"/>
    <lineage>
        <taxon>Bacteria</taxon>
        <taxon>Pseudomonadati</taxon>
        <taxon>Pseudomonadota</taxon>
        <taxon>Gammaproteobacteria</taxon>
        <taxon>Moraxellales</taxon>
        <taxon>Moraxellaceae</taxon>
        <taxon>Acinetobacter</taxon>
    </lineage>
</organism>
<gene>
    <name evidence="1" type="ORF">P255_03000</name>
</gene>
<protein>
    <recommendedName>
        <fullName evidence="3">HTH cro/C1-type domain-containing protein</fullName>
    </recommendedName>
</protein>
<dbReference type="RefSeq" id="WP_004904558.1">
    <property type="nucleotide sequence ID" value="NZ_BBTI01000016.1"/>
</dbReference>
<evidence type="ECO:0000313" key="2">
    <source>
        <dbReference type="Proteomes" id="UP000018418"/>
    </source>
</evidence>